<proteinExistence type="predicted"/>
<feature type="domain" description="Transposase IS4-like" evidence="1">
    <location>
        <begin position="20"/>
        <end position="85"/>
    </location>
</feature>
<evidence type="ECO:0000313" key="3">
    <source>
        <dbReference type="Proteomes" id="UP000223828"/>
    </source>
</evidence>
<protein>
    <recommendedName>
        <fullName evidence="1">Transposase IS4-like domain-containing protein</fullName>
    </recommendedName>
</protein>
<dbReference type="AlphaFoldDB" id="A0A2C6WL28"/>
<evidence type="ECO:0000259" key="1">
    <source>
        <dbReference type="Pfam" id="PF01609"/>
    </source>
</evidence>
<comment type="caution">
    <text evidence="2">The sequence shown here is derived from an EMBL/GenBank/DDBJ whole genome shotgun (WGS) entry which is preliminary data.</text>
</comment>
<accession>A0A2C6WL28</accession>
<name>A0A2C6WL28_9STAP</name>
<dbReference type="GO" id="GO:0006313">
    <property type="term" value="P:DNA transposition"/>
    <property type="evidence" value="ECO:0007669"/>
    <property type="project" value="InterPro"/>
</dbReference>
<evidence type="ECO:0000313" key="2">
    <source>
        <dbReference type="EMBL" id="PHK48466.1"/>
    </source>
</evidence>
<dbReference type="Pfam" id="PF01609">
    <property type="entry name" value="DDE_Tnp_1"/>
    <property type="match status" value="1"/>
</dbReference>
<dbReference type="EMBL" id="MRZN01000041">
    <property type="protein sequence ID" value="PHK48466.1"/>
    <property type="molecule type" value="Genomic_DNA"/>
</dbReference>
<dbReference type="GO" id="GO:0003677">
    <property type="term" value="F:DNA binding"/>
    <property type="evidence" value="ECO:0007669"/>
    <property type="project" value="InterPro"/>
</dbReference>
<organism evidence="2 3">
    <name type="scientific">Staphylococcus edaphicus</name>
    <dbReference type="NCBI Taxonomy" id="1955013"/>
    <lineage>
        <taxon>Bacteria</taxon>
        <taxon>Bacillati</taxon>
        <taxon>Bacillota</taxon>
        <taxon>Bacilli</taxon>
        <taxon>Bacillales</taxon>
        <taxon>Staphylococcaceae</taxon>
        <taxon>Staphylococcus</taxon>
    </lineage>
</organism>
<reference evidence="3" key="1">
    <citation type="submission" date="2017-10" db="EMBL/GenBank/DDBJ databases">
        <title>Staphylococcus edaphicus sp. nov., isolated in Antarctica, harbouring mecC gene and genomic islands essential in adaptation to extreme environment.</title>
        <authorList>
            <person name="Pantucek R."/>
            <person name="Sedlacek I."/>
            <person name="Indrakova A."/>
            <person name="Vrbovska V."/>
            <person name="Maslanova I."/>
            <person name="Kovarovic V."/>
            <person name="Svec P."/>
            <person name="Kralova S."/>
            <person name="Kristofova L."/>
            <person name="Keklakova J."/>
            <person name="Petras P."/>
            <person name="Doskar J."/>
        </authorList>
    </citation>
    <scope>NUCLEOTIDE SEQUENCE [LARGE SCALE GENOMIC DNA]</scope>
    <source>
        <strain evidence="3">CCM 5085</strain>
    </source>
</reference>
<sequence length="86" mass="9855">MKNKDKEEYKTKKVSTTDPEAGYYVKGEREKQFAYSLHACVDKNGYIIDKYVTPGNIHDSTQLKPMIERLETKQMLPITLAIDSGI</sequence>
<gene>
    <name evidence="2" type="ORF">BTJ66_13415</name>
</gene>
<dbReference type="OrthoDB" id="9774608at2"/>
<dbReference type="Proteomes" id="UP000223828">
    <property type="component" value="Unassembled WGS sequence"/>
</dbReference>
<dbReference type="GO" id="GO:0004803">
    <property type="term" value="F:transposase activity"/>
    <property type="evidence" value="ECO:0007669"/>
    <property type="project" value="InterPro"/>
</dbReference>
<dbReference type="InterPro" id="IPR002559">
    <property type="entry name" value="Transposase_11"/>
</dbReference>